<name>A0ABW8ZCU3_9BURK</name>
<accession>A0ABW8ZCU3</accession>
<dbReference type="RefSeq" id="WP_408169996.1">
    <property type="nucleotide sequence ID" value="NZ_JAQQFR010000017.1"/>
</dbReference>
<organism evidence="2 3">
    <name type="scientific">Herbaspirillum rhizosphaerae</name>
    <dbReference type="NCBI Taxonomy" id="346179"/>
    <lineage>
        <taxon>Bacteria</taxon>
        <taxon>Pseudomonadati</taxon>
        <taxon>Pseudomonadota</taxon>
        <taxon>Betaproteobacteria</taxon>
        <taxon>Burkholderiales</taxon>
        <taxon>Oxalobacteraceae</taxon>
        <taxon>Herbaspirillum</taxon>
    </lineage>
</organism>
<comment type="caution">
    <text evidence="2">The sequence shown here is derived from an EMBL/GenBank/DDBJ whole genome shotgun (WGS) entry which is preliminary data.</text>
</comment>
<evidence type="ECO:0000256" key="1">
    <source>
        <dbReference type="SAM" id="MobiDB-lite"/>
    </source>
</evidence>
<proteinExistence type="predicted"/>
<reference evidence="2 3" key="1">
    <citation type="journal article" date="2024" name="Chem. Sci.">
        <title>Discovery of megapolipeptins by genome mining of a Burkholderiales bacteria collection.</title>
        <authorList>
            <person name="Paulo B.S."/>
            <person name="Recchia M.J.J."/>
            <person name="Lee S."/>
            <person name="Fergusson C.H."/>
            <person name="Romanowski S.B."/>
            <person name="Hernandez A."/>
            <person name="Krull N."/>
            <person name="Liu D.Y."/>
            <person name="Cavanagh H."/>
            <person name="Bos A."/>
            <person name="Gray C.A."/>
            <person name="Murphy B.T."/>
            <person name="Linington R.G."/>
            <person name="Eustaquio A.S."/>
        </authorList>
    </citation>
    <scope>NUCLEOTIDE SEQUENCE [LARGE SCALE GENOMIC DNA]</scope>
    <source>
        <strain evidence="2 3">RL21-008-BIB-B</strain>
    </source>
</reference>
<sequence>MISGLPAGQTPLNDTSSSSSSSAPKITEPADTPLPAVSTQDIDTIVQISPQAQRLAELDAASTTLHNQKEWKQQKKPKTLLDYIEELEVRGRGSRAEAAERRRQQLGNWMPMIAVGDETGVSINVLAKNLAAAAASDVADVADNDGTGLPLPTVNVTRGKQGEELATTTLKKEAPAGDKKSDYLLMLQRLLSASDPALRTALSRGRHQDIGIVSAVQSSGQEKTSATGIANQGKDLKTQLLLAMSDVVVGSGFIKRQLEMLHVAIRRRQCNCHSVGVAHINTSQIDARFLDDSGNPDLSKMLGAVLNEQIKDKSSA</sequence>
<evidence type="ECO:0000313" key="2">
    <source>
        <dbReference type="EMBL" id="MFL9880989.1"/>
    </source>
</evidence>
<evidence type="ECO:0000313" key="3">
    <source>
        <dbReference type="Proteomes" id="UP001629214"/>
    </source>
</evidence>
<protein>
    <submittedName>
        <fullName evidence="2">Uncharacterized protein</fullName>
    </submittedName>
</protein>
<keyword evidence="3" id="KW-1185">Reference proteome</keyword>
<gene>
    <name evidence="2" type="ORF">PQR63_21500</name>
</gene>
<feature type="region of interest" description="Disordered" evidence="1">
    <location>
        <begin position="1"/>
        <end position="38"/>
    </location>
</feature>
<dbReference type="Proteomes" id="UP001629214">
    <property type="component" value="Unassembled WGS sequence"/>
</dbReference>
<dbReference type="EMBL" id="JAQQFR010000017">
    <property type="protein sequence ID" value="MFL9880989.1"/>
    <property type="molecule type" value="Genomic_DNA"/>
</dbReference>